<name>A0A4V2X952_9GAMM</name>
<organism evidence="1 2">
    <name type="scientific">Photorhabdus khanii subsp. guanajuatensis</name>
    <dbReference type="NCBI Taxonomy" id="2100166"/>
    <lineage>
        <taxon>Bacteria</taxon>
        <taxon>Pseudomonadati</taxon>
        <taxon>Pseudomonadota</taxon>
        <taxon>Gammaproteobacteria</taxon>
        <taxon>Enterobacterales</taxon>
        <taxon>Morganellaceae</taxon>
        <taxon>Photorhabdus</taxon>
    </lineage>
</organism>
<protein>
    <submittedName>
        <fullName evidence="1">Uncharacterized protein</fullName>
    </submittedName>
</protein>
<dbReference type="EMBL" id="PUJY01000002">
    <property type="protein sequence ID" value="TDB62485.1"/>
    <property type="molecule type" value="Genomic_DNA"/>
</dbReference>
<proteinExistence type="predicted"/>
<dbReference type="AlphaFoldDB" id="A0A4V2X952"/>
<accession>A0A4V2X952</accession>
<evidence type="ECO:0000313" key="1">
    <source>
        <dbReference type="EMBL" id="TDB62485.1"/>
    </source>
</evidence>
<gene>
    <name evidence="1" type="ORF">C5467_01785</name>
</gene>
<comment type="caution">
    <text evidence="1">The sequence shown here is derived from an EMBL/GenBank/DDBJ whole genome shotgun (WGS) entry which is preliminary data.</text>
</comment>
<sequence>MWPLAIVGIVIVFFMQLIFGQLLHEVRVQSVRARTDVAALFRSYASTREQLLNHHAQGEVRRRKMRQVLTAMHMEWVNTDAWCDNFSGKSGKCLWGAFISGSHVYIFRKNISYGDNVLLHGAFAELLRWGAEPDQIGFKNGSRLIDGRGKRIGSPLARQLPDGVRKFVSDGALVEIL</sequence>
<dbReference type="Proteomes" id="UP000295598">
    <property type="component" value="Unassembled WGS sequence"/>
</dbReference>
<evidence type="ECO:0000313" key="2">
    <source>
        <dbReference type="Proteomes" id="UP000295598"/>
    </source>
</evidence>
<dbReference type="RefSeq" id="WP_132351970.1">
    <property type="nucleotide sequence ID" value="NZ_CAWOJO010000002.1"/>
</dbReference>
<reference evidence="1 2" key="1">
    <citation type="journal article" date="2019" name="Int. J. Syst. Evol. Microbiol.">
        <title>Photorhabdus khanii subsp. guanajuatensis subsp. nov., isolated from Heterorhabditis atacamensis, and Photorhabdus luminescens subsp. mexicana subsp. nov., isolated from Heterorhabditis mexicana entomopathogenic nematodes.</title>
        <authorList>
            <person name="Machado R.A.R."/>
            <person name="Bruno P."/>
            <person name="Arce C.C.M."/>
            <person name="Liechti N."/>
            <person name="Kohler A."/>
            <person name="Bernal J."/>
            <person name="Bruggmann R."/>
            <person name="Turlings T.C.J."/>
        </authorList>
    </citation>
    <scope>NUCLEOTIDE SEQUENCE [LARGE SCALE GENOMIC DNA]</scope>
    <source>
        <strain evidence="1 2">MEX20-17</strain>
    </source>
</reference>